<keyword evidence="2" id="KW-1185">Reference proteome</keyword>
<accession>A0A8H4T5L2</accession>
<dbReference type="EMBL" id="JABEXW010000907">
    <property type="protein sequence ID" value="KAF4951703.1"/>
    <property type="molecule type" value="Genomic_DNA"/>
</dbReference>
<evidence type="ECO:0000313" key="1">
    <source>
        <dbReference type="EMBL" id="KAF4951703.1"/>
    </source>
</evidence>
<reference evidence="1" key="2">
    <citation type="submission" date="2020-05" db="EMBL/GenBank/DDBJ databases">
        <authorList>
            <person name="Kim H.-S."/>
            <person name="Proctor R.H."/>
            <person name="Brown D.W."/>
        </authorList>
    </citation>
    <scope>NUCLEOTIDE SEQUENCE</scope>
    <source>
        <strain evidence="1">NRRL 20472</strain>
    </source>
</reference>
<dbReference type="OrthoDB" id="3758478at2759"/>
<gene>
    <name evidence="1" type="ORF">FSARC_12854</name>
</gene>
<protein>
    <submittedName>
        <fullName evidence="1">Uncharacterized protein</fullName>
    </submittedName>
</protein>
<comment type="caution">
    <text evidence="1">The sequence shown here is derived from an EMBL/GenBank/DDBJ whole genome shotgun (WGS) entry which is preliminary data.</text>
</comment>
<reference evidence="1" key="1">
    <citation type="journal article" date="2020" name="BMC Genomics">
        <title>Correction to: Identification and distribution of gene clusters required for synthesis of sphingolipid metabolism inhibitors in diverse species of the filamentous fungus Fusarium.</title>
        <authorList>
            <person name="Kim H.S."/>
            <person name="Lohmar J.M."/>
            <person name="Busman M."/>
            <person name="Brown D.W."/>
            <person name="Naumann T.A."/>
            <person name="Divon H.H."/>
            <person name="Lysoe E."/>
            <person name="Uhlig S."/>
            <person name="Proctor R.H."/>
        </authorList>
    </citation>
    <scope>NUCLEOTIDE SEQUENCE</scope>
    <source>
        <strain evidence="1">NRRL 20472</strain>
    </source>
</reference>
<proteinExistence type="predicted"/>
<dbReference type="Proteomes" id="UP000622797">
    <property type="component" value="Unassembled WGS sequence"/>
</dbReference>
<organism evidence="1 2">
    <name type="scientific">Fusarium sarcochroum</name>
    <dbReference type="NCBI Taxonomy" id="1208366"/>
    <lineage>
        <taxon>Eukaryota</taxon>
        <taxon>Fungi</taxon>
        <taxon>Dikarya</taxon>
        <taxon>Ascomycota</taxon>
        <taxon>Pezizomycotina</taxon>
        <taxon>Sordariomycetes</taxon>
        <taxon>Hypocreomycetidae</taxon>
        <taxon>Hypocreales</taxon>
        <taxon>Nectriaceae</taxon>
        <taxon>Fusarium</taxon>
        <taxon>Fusarium lateritium species complex</taxon>
    </lineage>
</organism>
<dbReference type="AlphaFoldDB" id="A0A8H4T5L2"/>
<sequence length="159" mass="17616">MMTSTNELRKAIEHTTRQFIDAYKEAGEKNDPSLINRDVDETCTREILPKSLLEFFGAPPDWASDNKAYEEATANDIKVGVVKQATISNLTIDTEAHKAAATTVAEMGLKDGGIIILEHAWILDFNEDGSKIVKVVEFCDQDAVRRFAGLVYPNGLEVK</sequence>
<name>A0A8H4T5L2_9HYPO</name>
<evidence type="ECO:0000313" key="2">
    <source>
        <dbReference type="Proteomes" id="UP000622797"/>
    </source>
</evidence>